<dbReference type="Pfam" id="PF13432">
    <property type="entry name" value="TPR_16"/>
    <property type="match status" value="1"/>
</dbReference>
<dbReference type="InterPro" id="IPR051012">
    <property type="entry name" value="CellSynth/LPSAsmb/PSIAsmb"/>
</dbReference>
<sequence>MGNIVKIFFQDAFDLLILCKPFGGSRMKNNVEDIMEIIQKGDTEKGLKMLDELEGQADHQEKYDIAQLYDELGRPDKAKPIIEDLITNYPDEGELFTIAAELAVDLDQEEEAIEWLLEVKKEDQVFIRAQMLLADLYQLQGLDEVAETKLKTALQESPEEPVLLAGLGDYYLERGDFSKSIPYLKQAERQGFEFPEGSLDLRLAEAYSSTGEFEDALSYYERGVKEKKEPHALFGYGYTALQIGEYKIAVEQLEKLKDMDPEFVTLYPYLIRAYEGIENYDKALQVTENGLSVDEYNDVLYVEAGKLQMALGNESVAEDRLREAISLNPSNIEAAYTVLELWNKQEDFDSIIDLVSYLKEIGEDDPRFDWYYGKAMWESEDFEKANQAYNSIQTEYAENEEFLEDYGRLLLEQGYRKDALTYLKKAVLLQPANETLQELISDLENDD</sequence>
<proteinExistence type="predicted"/>
<evidence type="ECO:0000313" key="5">
    <source>
        <dbReference type="Proteomes" id="UP000275076"/>
    </source>
</evidence>
<protein>
    <submittedName>
        <fullName evidence="4">Uncharacterized protein</fullName>
    </submittedName>
</protein>
<feature type="repeat" description="TPR" evidence="3">
    <location>
        <begin position="230"/>
        <end position="263"/>
    </location>
</feature>
<keyword evidence="2 3" id="KW-0802">TPR repeat</keyword>
<evidence type="ECO:0000313" key="4">
    <source>
        <dbReference type="EMBL" id="RSL33450.1"/>
    </source>
</evidence>
<dbReference type="SMART" id="SM00028">
    <property type="entry name" value="TPR"/>
    <property type="match status" value="7"/>
</dbReference>
<reference evidence="4 5" key="1">
    <citation type="submission" date="2018-10" db="EMBL/GenBank/DDBJ databases">
        <title>Draft genome sequence of Bacillus salarius IM0101, isolated from a hypersaline soil in Inner Mongolia, China.</title>
        <authorList>
            <person name="Yamprayoonswat W."/>
            <person name="Boonvisut S."/>
            <person name="Jumpathong W."/>
            <person name="Sittihan S."/>
            <person name="Ruangsuj P."/>
            <person name="Wanthongcharoen S."/>
            <person name="Thongpramul N."/>
            <person name="Pimmason S."/>
            <person name="Yu B."/>
            <person name="Yasawong M."/>
        </authorList>
    </citation>
    <scope>NUCLEOTIDE SEQUENCE [LARGE SCALE GENOMIC DNA]</scope>
    <source>
        <strain evidence="4 5">IM0101</strain>
    </source>
</reference>
<keyword evidence="5" id="KW-1185">Reference proteome</keyword>
<organism evidence="4 5">
    <name type="scientific">Salibacterium salarium</name>
    <dbReference type="NCBI Taxonomy" id="284579"/>
    <lineage>
        <taxon>Bacteria</taxon>
        <taxon>Bacillati</taxon>
        <taxon>Bacillota</taxon>
        <taxon>Bacilli</taxon>
        <taxon>Bacillales</taxon>
        <taxon>Bacillaceae</taxon>
    </lineage>
</organism>
<feature type="repeat" description="TPR" evidence="3">
    <location>
        <begin position="298"/>
        <end position="331"/>
    </location>
</feature>
<dbReference type="SUPFAM" id="SSF48452">
    <property type="entry name" value="TPR-like"/>
    <property type="match status" value="2"/>
</dbReference>
<comment type="caution">
    <text evidence="4">The sequence shown here is derived from an EMBL/GenBank/DDBJ whole genome shotgun (WGS) entry which is preliminary data.</text>
</comment>
<keyword evidence="1" id="KW-0677">Repeat</keyword>
<gene>
    <name evidence="4" type="ORF">D7Z54_10825</name>
</gene>
<name>A0A428N4N5_9BACI</name>
<dbReference type="InterPro" id="IPR019734">
    <property type="entry name" value="TPR_rpt"/>
</dbReference>
<dbReference type="Gene3D" id="1.25.40.10">
    <property type="entry name" value="Tetratricopeptide repeat domain"/>
    <property type="match status" value="2"/>
</dbReference>
<evidence type="ECO:0000256" key="3">
    <source>
        <dbReference type="PROSITE-ProRule" id="PRU00339"/>
    </source>
</evidence>
<dbReference type="EMBL" id="RBVX01000008">
    <property type="protein sequence ID" value="RSL33450.1"/>
    <property type="molecule type" value="Genomic_DNA"/>
</dbReference>
<accession>A0A428N4N5</accession>
<feature type="repeat" description="TPR" evidence="3">
    <location>
        <begin position="400"/>
        <end position="433"/>
    </location>
</feature>
<evidence type="ECO:0000256" key="2">
    <source>
        <dbReference type="ARBA" id="ARBA00022803"/>
    </source>
</evidence>
<dbReference type="PANTHER" id="PTHR45586:SF1">
    <property type="entry name" value="LIPOPOLYSACCHARIDE ASSEMBLY PROTEIN B"/>
    <property type="match status" value="1"/>
</dbReference>
<dbReference type="PROSITE" id="PS50005">
    <property type="entry name" value="TPR"/>
    <property type="match status" value="3"/>
</dbReference>
<dbReference type="Pfam" id="PF13181">
    <property type="entry name" value="TPR_8"/>
    <property type="match status" value="2"/>
</dbReference>
<dbReference type="InterPro" id="IPR011990">
    <property type="entry name" value="TPR-like_helical_dom_sf"/>
</dbReference>
<evidence type="ECO:0000256" key="1">
    <source>
        <dbReference type="ARBA" id="ARBA00022737"/>
    </source>
</evidence>
<dbReference type="AlphaFoldDB" id="A0A428N4N5"/>
<dbReference type="Proteomes" id="UP000275076">
    <property type="component" value="Unassembled WGS sequence"/>
</dbReference>
<dbReference type="OrthoDB" id="2080803at2"/>
<dbReference type="Pfam" id="PF25058">
    <property type="entry name" value="ARM_TT21"/>
    <property type="match status" value="1"/>
</dbReference>
<dbReference type="PANTHER" id="PTHR45586">
    <property type="entry name" value="TPR REPEAT-CONTAINING PROTEIN PA4667"/>
    <property type="match status" value="1"/>
</dbReference>